<sequence>MLPSRSRLQSWNPGSLSLAGSAVSTGGGSVYGAVRTLDDECDRLPEARTWQGQAHDAATAMFRRATQHASKFKTCTDGEASALEKGDHTIGAARQALLRKADEVDQGELQVTDQWVVLIKPARMSAEKAAQLQEQANQEQAEINRLLIAVGDADDGTAAAIQAAAKDLGFQPPDRNSPFYGMKQGEIPPGDEVPDPRLPAGRVQQEMIRDQDMATTVRDTREYTDTDGHRHKTLTMLDGSRHEISEWGTLDPSVNDIYYDKNGKLISDTLSQTQYNGVKATTIKFGDGTTVAMTCTPDGKCAGGVTTADGRHGVLPEEFFSHPALTTVGGALTGLEKQSERGIPQLTPKSVENVGKAAKFGGATLGIATAIYDTVKAPTLREACVATFSGAAGIGGGEVGGTLAAAGITALGNPELAPVFAMGGNMLGGWTFGYVGGIVGNVVCRP</sequence>
<evidence type="ECO:0000256" key="2">
    <source>
        <dbReference type="SAM" id="MobiDB-lite"/>
    </source>
</evidence>
<gene>
    <name evidence="3" type="ORF">AWB95_00210</name>
</gene>
<reference evidence="3 4" key="1">
    <citation type="submission" date="2016-01" db="EMBL/GenBank/DDBJ databases">
        <title>The new phylogeny of the genus Mycobacterium.</title>
        <authorList>
            <person name="Tarcisio F."/>
            <person name="Conor M."/>
            <person name="Antonella G."/>
            <person name="Elisabetta G."/>
            <person name="Giulia F.S."/>
            <person name="Sara T."/>
            <person name="Anna F."/>
            <person name="Clotilde B."/>
            <person name="Roberto B."/>
            <person name="Veronica D.S."/>
            <person name="Fabio R."/>
            <person name="Monica P."/>
            <person name="Olivier J."/>
            <person name="Enrico T."/>
            <person name="Nicola S."/>
        </authorList>
    </citation>
    <scope>NUCLEOTIDE SEQUENCE [LARGE SCALE GENOMIC DNA]</scope>
    <source>
        <strain evidence="3 4">DSM 44243</strain>
    </source>
</reference>
<accession>A0A1X1RGY6</accession>
<evidence type="ECO:0000313" key="4">
    <source>
        <dbReference type="Proteomes" id="UP000193907"/>
    </source>
</evidence>
<dbReference type="AlphaFoldDB" id="A0A1X1RGY6"/>
<dbReference type="EMBL" id="LQOM01000054">
    <property type="protein sequence ID" value="ORV05624.1"/>
    <property type="molecule type" value="Genomic_DNA"/>
</dbReference>
<dbReference type="Proteomes" id="UP000193907">
    <property type="component" value="Unassembled WGS sequence"/>
</dbReference>
<proteinExistence type="predicted"/>
<feature type="region of interest" description="Disordered" evidence="2">
    <location>
        <begin position="169"/>
        <end position="197"/>
    </location>
</feature>
<keyword evidence="4" id="KW-1185">Reference proteome</keyword>
<dbReference type="STRING" id="28045.AWB95_00210"/>
<evidence type="ECO:0000313" key="3">
    <source>
        <dbReference type="EMBL" id="ORV05624.1"/>
    </source>
</evidence>
<comment type="caution">
    <text evidence="3">The sequence shown here is derived from an EMBL/GenBank/DDBJ whole genome shotgun (WGS) entry which is preliminary data.</text>
</comment>
<protein>
    <submittedName>
        <fullName evidence="3">Uncharacterized protein</fullName>
    </submittedName>
</protein>
<evidence type="ECO:0000256" key="1">
    <source>
        <dbReference type="SAM" id="Coils"/>
    </source>
</evidence>
<keyword evidence="1" id="KW-0175">Coiled coil</keyword>
<name>A0A1X1RGY6_MYCCE</name>
<organism evidence="3 4">
    <name type="scientific">Mycobacterium celatum</name>
    <dbReference type="NCBI Taxonomy" id="28045"/>
    <lineage>
        <taxon>Bacteria</taxon>
        <taxon>Bacillati</taxon>
        <taxon>Actinomycetota</taxon>
        <taxon>Actinomycetes</taxon>
        <taxon>Mycobacteriales</taxon>
        <taxon>Mycobacteriaceae</taxon>
        <taxon>Mycobacterium</taxon>
    </lineage>
</organism>
<feature type="coiled-coil region" evidence="1">
    <location>
        <begin position="122"/>
        <end position="149"/>
    </location>
</feature>